<dbReference type="InterPro" id="IPR012678">
    <property type="entry name" value="Ribosomal_uL23/eL15/eS24_sf"/>
</dbReference>
<evidence type="ECO:0000256" key="3">
    <source>
        <dbReference type="ARBA" id="ARBA00022884"/>
    </source>
</evidence>
<comment type="similarity">
    <text evidence="1 6 7">Belongs to the universal ribosomal protein uL23 family.</text>
</comment>
<protein>
    <recommendedName>
        <fullName evidence="6">Large ribosomal subunit protein uL23</fullName>
    </recommendedName>
</protein>
<evidence type="ECO:0000256" key="2">
    <source>
        <dbReference type="ARBA" id="ARBA00022730"/>
    </source>
</evidence>
<evidence type="ECO:0000313" key="8">
    <source>
        <dbReference type="EMBL" id="RJP68447.1"/>
    </source>
</evidence>
<accession>A0A419EVM5</accession>
<keyword evidence="3 6" id="KW-0694">RNA-binding</keyword>
<dbReference type="EMBL" id="QZKI01000091">
    <property type="protein sequence ID" value="RJP68447.1"/>
    <property type="molecule type" value="Genomic_DNA"/>
</dbReference>
<gene>
    <name evidence="6" type="primary">rplW</name>
    <name evidence="8" type="ORF">C4532_12430</name>
</gene>
<dbReference type="NCBIfam" id="NF004363">
    <property type="entry name" value="PRK05738.2-4"/>
    <property type="match status" value="1"/>
</dbReference>
<keyword evidence="2 6" id="KW-0699">rRNA-binding</keyword>
<comment type="function">
    <text evidence="6">One of the early assembly proteins it binds 23S rRNA. One of the proteins that surrounds the polypeptide exit tunnel on the outside of the ribosome. Forms the main docking site for trigger factor binding to the ribosome.</text>
</comment>
<dbReference type="InterPro" id="IPR013025">
    <property type="entry name" value="Ribosomal_uL23-like"/>
</dbReference>
<dbReference type="GO" id="GO:0005840">
    <property type="term" value="C:ribosome"/>
    <property type="evidence" value="ECO:0007669"/>
    <property type="project" value="UniProtKB-KW"/>
</dbReference>
<evidence type="ECO:0000256" key="5">
    <source>
        <dbReference type="ARBA" id="ARBA00023274"/>
    </source>
</evidence>
<comment type="subunit">
    <text evidence="6">Part of the 50S ribosomal subunit. Contacts protein L29, and trigger factor when it is bound to the ribosome.</text>
</comment>
<dbReference type="Pfam" id="PF00276">
    <property type="entry name" value="Ribosomal_L23"/>
    <property type="match status" value="1"/>
</dbReference>
<proteinExistence type="inferred from homology"/>
<evidence type="ECO:0000256" key="7">
    <source>
        <dbReference type="RuleBase" id="RU003934"/>
    </source>
</evidence>
<dbReference type="InterPro" id="IPR012677">
    <property type="entry name" value="Nucleotide-bd_a/b_plait_sf"/>
</dbReference>
<dbReference type="PANTHER" id="PTHR11620">
    <property type="entry name" value="60S RIBOSOMAL PROTEIN L23A"/>
    <property type="match status" value="1"/>
</dbReference>
<dbReference type="GO" id="GO:1990904">
    <property type="term" value="C:ribonucleoprotein complex"/>
    <property type="evidence" value="ECO:0007669"/>
    <property type="project" value="UniProtKB-KW"/>
</dbReference>
<dbReference type="SUPFAM" id="SSF54189">
    <property type="entry name" value="Ribosomal proteins S24e, L23 and L15e"/>
    <property type="match status" value="1"/>
</dbReference>
<dbReference type="InterPro" id="IPR001014">
    <property type="entry name" value="Ribosomal_uL23_CS"/>
</dbReference>
<dbReference type="GO" id="GO:0006412">
    <property type="term" value="P:translation"/>
    <property type="evidence" value="ECO:0007669"/>
    <property type="project" value="UniProtKB-UniRule"/>
</dbReference>
<comment type="caution">
    <text evidence="8">The sequence shown here is derived from an EMBL/GenBank/DDBJ whole genome shotgun (WGS) entry which is preliminary data.</text>
</comment>
<dbReference type="NCBIfam" id="NF004359">
    <property type="entry name" value="PRK05738.1-3"/>
    <property type="match status" value="1"/>
</dbReference>
<dbReference type="Proteomes" id="UP000285961">
    <property type="component" value="Unassembled WGS sequence"/>
</dbReference>
<evidence type="ECO:0000256" key="1">
    <source>
        <dbReference type="ARBA" id="ARBA00006700"/>
    </source>
</evidence>
<dbReference type="PROSITE" id="PS00050">
    <property type="entry name" value="RIBOSOMAL_L23"/>
    <property type="match status" value="1"/>
</dbReference>
<dbReference type="AlphaFoldDB" id="A0A419EVM5"/>
<name>A0A419EVM5_9BACT</name>
<dbReference type="GO" id="GO:0003735">
    <property type="term" value="F:structural constituent of ribosome"/>
    <property type="evidence" value="ECO:0007669"/>
    <property type="project" value="InterPro"/>
</dbReference>
<reference evidence="8 9" key="1">
    <citation type="journal article" date="2017" name="ISME J.">
        <title>Energy and carbon metabolisms in a deep terrestrial subsurface fluid microbial community.</title>
        <authorList>
            <person name="Momper L."/>
            <person name="Jungbluth S.P."/>
            <person name="Lee M.D."/>
            <person name="Amend J.P."/>
        </authorList>
    </citation>
    <scope>NUCLEOTIDE SEQUENCE [LARGE SCALE GENOMIC DNA]</scope>
    <source>
        <strain evidence="8">SURF_17</strain>
    </source>
</reference>
<evidence type="ECO:0000256" key="4">
    <source>
        <dbReference type="ARBA" id="ARBA00022980"/>
    </source>
</evidence>
<sequence>MKYDPYVIIRRPVVSEKATLLSEKQNKYVFEVAPNANKIQVKKAVEDLFKVSVTKVRTMRVPGKQKRVRLQVGRTPEWKKAIVTLKEGDRIELF</sequence>
<organism evidence="8 9">
    <name type="scientific">Candidatus Abyssobacteria bacterium SURF_17</name>
    <dbReference type="NCBI Taxonomy" id="2093361"/>
    <lineage>
        <taxon>Bacteria</taxon>
        <taxon>Pseudomonadati</taxon>
        <taxon>Candidatus Hydrogenedentota</taxon>
        <taxon>Candidatus Abyssobacteria</taxon>
    </lineage>
</organism>
<dbReference type="GO" id="GO:0019843">
    <property type="term" value="F:rRNA binding"/>
    <property type="evidence" value="ECO:0007669"/>
    <property type="project" value="UniProtKB-UniRule"/>
</dbReference>
<dbReference type="FunFam" id="3.30.70.330:FF:000001">
    <property type="entry name" value="50S ribosomal protein L23"/>
    <property type="match status" value="1"/>
</dbReference>
<evidence type="ECO:0000313" key="9">
    <source>
        <dbReference type="Proteomes" id="UP000285961"/>
    </source>
</evidence>
<dbReference type="NCBIfam" id="NF004366">
    <property type="entry name" value="PRK05738.3-2"/>
    <property type="match status" value="1"/>
</dbReference>
<keyword evidence="5 6" id="KW-0687">Ribonucleoprotein</keyword>
<evidence type="ECO:0000256" key="6">
    <source>
        <dbReference type="HAMAP-Rule" id="MF_01369"/>
    </source>
</evidence>
<dbReference type="HAMAP" id="MF_01369_B">
    <property type="entry name" value="Ribosomal_uL23_B"/>
    <property type="match status" value="1"/>
</dbReference>
<keyword evidence="4 6" id="KW-0689">Ribosomal protein</keyword>
<dbReference type="Gene3D" id="3.30.70.330">
    <property type="match status" value="1"/>
</dbReference>